<evidence type="ECO:0000313" key="2">
    <source>
        <dbReference type="Proteomes" id="UP000283269"/>
    </source>
</evidence>
<protein>
    <submittedName>
        <fullName evidence="1">Uncharacterized protein</fullName>
    </submittedName>
</protein>
<sequence>MLFLVASASLSINSELLPTANRLHLTTNKKQLEDVNTLLTIKLALRYVSSYNVESVQAIVRTPEAGFTVEDDP</sequence>
<dbReference type="Proteomes" id="UP000283269">
    <property type="component" value="Unassembled WGS sequence"/>
</dbReference>
<gene>
    <name evidence="1" type="ORF">CVT25_005370</name>
</gene>
<dbReference type="AlphaFoldDB" id="A0A409XS37"/>
<dbReference type="EMBL" id="NHYD01000717">
    <property type="protein sequence ID" value="PPQ93524.1"/>
    <property type="molecule type" value="Genomic_DNA"/>
</dbReference>
<name>A0A409XS37_PSICY</name>
<keyword evidence="2" id="KW-1185">Reference proteome</keyword>
<organism evidence="1 2">
    <name type="scientific">Psilocybe cyanescens</name>
    <dbReference type="NCBI Taxonomy" id="93625"/>
    <lineage>
        <taxon>Eukaryota</taxon>
        <taxon>Fungi</taxon>
        <taxon>Dikarya</taxon>
        <taxon>Basidiomycota</taxon>
        <taxon>Agaricomycotina</taxon>
        <taxon>Agaricomycetes</taxon>
        <taxon>Agaricomycetidae</taxon>
        <taxon>Agaricales</taxon>
        <taxon>Agaricineae</taxon>
        <taxon>Strophariaceae</taxon>
        <taxon>Psilocybe</taxon>
    </lineage>
</organism>
<evidence type="ECO:0000313" key="1">
    <source>
        <dbReference type="EMBL" id="PPQ93524.1"/>
    </source>
</evidence>
<reference evidence="1 2" key="1">
    <citation type="journal article" date="2018" name="Evol. Lett.">
        <title>Horizontal gene cluster transfer increased hallucinogenic mushroom diversity.</title>
        <authorList>
            <person name="Reynolds H.T."/>
            <person name="Vijayakumar V."/>
            <person name="Gluck-Thaler E."/>
            <person name="Korotkin H.B."/>
            <person name="Matheny P.B."/>
            <person name="Slot J.C."/>
        </authorList>
    </citation>
    <scope>NUCLEOTIDE SEQUENCE [LARGE SCALE GENOMIC DNA]</scope>
    <source>
        <strain evidence="1 2">2631</strain>
    </source>
</reference>
<dbReference type="InParanoid" id="A0A409XS37"/>
<accession>A0A409XS37</accession>
<proteinExistence type="predicted"/>
<comment type="caution">
    <text evidence="1">The sequence shown here is derived from an EMBL/GenBank/DDBJ whole genome shotgun (WGS) entry which is preliminary data.</text>
</comment>